<proteinExistence type="predicted"/>
<keyword evidence="3" id="KW-1185">Reference proteome</keyword>
<dbReference type="EMBL" id="MU863624">
    <property type="protein sequence ID" value="KAK4106838.1"/>
    <property type="molecule type" value="Genomic_DNA"/>
</dbReference>
<feature type="region of interest" description="Disordered" evidence="1">
    <location>
        <begin position="359"/>
        <end position="395"/>
    </location>
</feature>
<dbReference type="AlphaFoldDB" id="A0AAN6QAV4"/>
<reference evidence="2" key="1">
    <citation type="journal article" date="2023" name="Mol. Phylogenet. Evol.">
        <title>Genome-scale phylogeny and comparative genomics of the fungal order Sordariales.</title>
        <authorList>
            <person name="Hensen N."/>
            <person name="Bonometti L."/>
            <person name="Westerberg I."/>
            <person name="Brannstrom I.O."/>
            <person name="Guillou S."/>
            <person name="Cros-Aarteil S."/>
            <person name="Calhoun S."/>
            <person name="Haridas S."/>
            <person name="Kuo A."/>
            <person name="Mondo S."/>
            <person name="Pangilinan J."/>
            <person name="Riley R."/>
            <person name="LaButti K."/>
            <person name="Andreopoulos B."/>
            <person name="Lipzen A."/>
            <person name="Chen C."/>
            <person name="Yan M."/>
            <person name="Daum C."/>
            <person name="Ng V."/>
            <person name="Clum A."/>
            <person name="Steindorff A."/>
            <person name="Ohm R.A."/>
            <person name="Martin F."/>
            <person name="Silar P."/>
            <person name="Natvig D.O."/>
            <person name="Lalanne C."/>
            <person name="Gautier V."/>
            <person name="Ament-Velasquez S.L."/>
            <person name="Kruys A."/>
            <person name="Hutchinson M.I."/>
            <person name="Powell A.J."/>
            <person name="Barry K."/>
            <person name="Miller A.N."/>
            <person name="Grigoriev I.V."/>
            <person name="Debuchy R."/>
            <person name="Gladieux P."/>
            <person name="Hiltunen Thoren M."/>
            <person name="Johannesson H."/>
        </authorList>
    </citation>
    <scope>NUCLEOTIDE SEQUENCE</scope>
    <source>
        <strain evidence="2">CBS 757.83</strain>
    </source>
</reference>
<organism evidence="2 3">
    <name type="scientific">Parathielavia hyrcaniae</name>
    <dbReference type="NCBI Taxonomy" id="113614"/>
    <lineage>
        <taxon>Eukaryota</taxon>
        <taxon>Fungi</taxon>
        <taxon>Dikarya</taxon>
        <taxon>Ascomycota</taxon>
        <taxon>Pezizomycotina</taxon>
        <taxon>Sordariomycetes</taxon>
        <taxon>Sordariomycetidae</taxon>
        <taxon>Sordariales</taxon>
        <taxon>Chaetomiaceae</taxon>
        <taxon>Parathielavia</taxon>
    </lineage>
</organism>
<dbReference type="Proteomes" id="UP001305647">
    <property type="component" value="Unassembled WGS sequence"/>
</dbReference>
<sequence length="395" mass="44965">MLLTSAPPSALRAVGCRIWLPIRNGASPWHRWFSTSPTHRAAKHVISFGESSTPELSKLLDTFRYYIVLPTYLAPEQRKKIYKPKLKDYLQNDPVTMEIDGETYKFRHIRMAADLPNTRRLVKQATNAMTTKQDFQNLPALLEGCERANRKLSTAIWTAMLRRAAMHKSLPVIMDCIKAVKRTGFKLDRSEVINELLVWLQIPAIESGWDEDKTRVAFKQVRLVLNLMESDENHLPRKKDELAFPFYRDPQVLAHRLHMAAARAVHHKKGEDVDGQVAKYAQELVTLWPEGAGLLDLQPAESYKNREKMWYLINRNQYLWHASPVLNGLTLAAQVVDPALAMQLQNRADSVESEVKAALASDKRKRGGRGEEMYNSIFNPQASQEEPAAAAEETA</sequence>
<accession>A0AAN6QAV4</accession>
<comment type="caution">
    <text evidence="2">The sequence shown here is derived from an EMBL/GenBank/DDBJ whole genome shotgun (WGS) entry which is preliminary data.</text>
</comment>
<reference evidence="2" key="2">
    <citation type="submission" date="2023-05" db="EMBL/GenBank/DDBJ databases">
        <authorList>
            <consortium name="Lawrence Berkeley National Laboratory"/>
            <person name="Steindorff A."/>
            <person name="Hensen N."/>
            <person name="Bonometti L."/>
            <person name="Westerberg I."/>
            <person name="Brannstrom I.O."/>
            <person name="Guillou S."/>
            <person name="Cros-Aarteil S."/>
            <person name="Calhoun S."/>
            <person name="Haridas S."/>
            <person name="Kuo A."/>
            <person name="Mondo S."/>
            <person name="Pangilinan J."/>
            <person name="Riley R."/>
            <person name="Labutti K."/>
            <person name="Andreopoulos B."/>
            <person name="Lipzen A."/>
            <person name="Chen C."/>
            <person name="Yanf M."/>
            <person name="Daum C."/>
            <person name="Ng V."/>
            <person name="Clum A."/>
            <person name="Ohm R."/>
            <person name="Martin F."/>
            <person name="Silar P."/>
            <person name="Natvig D."/>
            <person name="Lalanne C."/>
            <person name="Gautier V."/>
            <person name="Ament-Velasquez S.L."/>
            <person name="Kruys A."/>
            <person name="Hutchinson M.I."/>
            <person name="Powell A.J."/>
            <person name="Barry K."/>
            <person name="Miller A.N."/>
            <person name="Grigoriev I.V."/>
            <person name="Debuchy R."/>
            <person name="Gladieux P."/>
            <person name="Thoren M.H."/>
            <person name="Johannesson H."/>
        </authorList>
    </citation>
    <scope>NUCLEOTIDE SEQUENCE</scope>
    <source>
        <strain evidence="2">CBS 757.83</strain>
    </source>
</reference>
<gene>
    <name evidence="2" type="ORF">N658DRAFT_461806</name>
</gene>
<evidence type="ECO:0000313" key="3">
    <source>
        <dbReference type="Proteomes" id="UP001305647"/>
    </source>
</evidence>
<evidence type="ECO:0000313" key="2">
    <source>
        <dbReference type="EMBL" id="KAK4106838.1"/>
    </source>
</evidence>
<protein>
    <submittedName>
        <fullName evidence="2">Uncharacterized protein</fullName>
    </submittedName>
</protein>
<name>A0AAN6QAV4_9PEZI</name>
<evidence type="ECO:0000256" key="1">
    <source>
        <dbReference type="SAM" id="MobiDB-lite"/>
    </source>
</evidence>
<feature type="compositionally biased region" description="Low complexity" evidence="1">
    <location>
        <begin position="380"/>
        <end position="395"/>
    </location>
</feature>